<dbReference type="SUPFAM" id="SSF53271">
    <property type="entry name" value="PRTase-like"/>
    <property type="match status" value="1"/>
</dbReference>
<reference evidence="4" key="2">
    <citation type="submission" date="2020-09" db="EMBL/GenBank/DDBJ databases">
        <authorList>
            <person name="Sun Q."/>
            <person name="Zhou Y."/>
        </authorList>
    </citation>
    <scope>NUCLEOTIDE SEQUENCE</scope>
    <source>
        <strain evidence="4">CGMCC 1.12921</strain>
    </source>
</reference>
<protein>
    <submittedName>
        <fullName evidence="4">Hypoxanthine phosphoribosyltransferase</fullName>
    </submittedName>
</protein>
<dbReference type="GO" id="GO:0032264">
    <property type="term" value="P:IMP salvage"/>
    <property type="evidence" value="ECO:0007669"/>
    <property type="project" value="TreeGrafter"/>
</dbReference>
<dbReference type="PANTHER" id="PTHR43340">
    <property type="entry name" value="HYPOXANTHINE-GUANINE PHOSPHORIBOSYLTRANSFERASE"/>
    <property type="match status" value="1"/>
</dbReference>
<dbReference type="Pfam" id="PF00156">
    <property type="entry name" value="Pribosyltran"/>
    <property type="match status" value="1"/>
</dbReference>
<comment type="catalytic activity">
    <reaction evidence="1">
        <text>GMP + diphosphate = guanine + 5-phospho-alpha-D-ribose 1-diphosphate</text>
        <dbReference type="Rhea" id="RHEA:25424"/>
        <dbReference type="ChEBI" id="CHEBI:16235"/>
        <dbReference type="ChEBI" id="CHEBI:33019"/>
        <dbReference type="ChEBI" id="CHEBI:58017"/>
        <dbReference type="ChEBI" id="CHEBI:58115"/>
        <dbReference type="EC" id="2.4.2.8"/>
    </reaction>
    <physiologicalReaction direction="right-to-left" evidence="1">
        <dbReference type="Rhea" id="RHEA:25426"/>
    </physiologicalReaction>
</comment>
<dbReference type="GO" id="GO:0005829">
    <property type="term" value="C:cytosol"/>
    <property type="evidence" value="ECO:0007669"/>
    <property type="project" value="TreeGrafter"/>
</dbReference>
<evidence type="ECO:0000313" key="5">
    <source>
        <dbReference type="Proteomes" id="UP000613582"/>
    </source>
</evidence>
<dbReference type="InterPro" id="IPR000836">
    <property type="entry name" value="PRTase_dom"/>
</dbReference>
<dbReference type="AlphaFoldDB" id="A0A8J2V4M0"/>
<dbReference type="InterPro" id="IPR029057">
    <property type="entry name" value="PRTase-like"/>
</dbReference>
<dbReference type="GO" id="GO:0000287">
    <property type="term" value="F:magnesium ion binding"/>
    <property type="evidence" value="ECO:0007669"/>
    <property type="project" value="TreeGrafter"/>
</dbReference>
<dbReference type="GO" id="GO:0046100">
    <property type="term" value="P:hypoxanthine metabolic process"/>
    <property type="evidence" value="ECO:0007669"/>
    <property type="project" value="TreeGrafter"/>
</dbReference>
<dbReference type="InterPro" id="IPR050408">
    <property type="entry name" value="HGPRT"/>
</dbReference>
<feature type="domain" description="Phosphoribosyltransferase" evidence="3">
    <location>
        <begin position="21"/>
        <end position="155"/>
    </location>
</feature>
<evidence type="ECO:0000313" key="4">
    <source>
        <dbReference type="EMBL" id="GGD10318.1"/>
    </source>
</evidence>
<dbReference type="GO" id="GO:0032263">
    <property type="term" value="P:GMP salvage"/>
    <property type="evidence" value="ECO:0007669"/>
    <property type="project" value="TreeGrafter"/>
</dbReference>
<proteinExistence type="predicted"/>
<comment type="caution">
    <text evidence="4">The sequence shown here is derived from an EMBL/GenBank/DDBJ whole genome shotgun (WGS) entry which is preliminary data.</text>
</comment>
<gene>
    <name evidence="4" type="ORF">GCM10011342_19020</name>
</gene>
<evidence type="ECO:0000259" key="3">
    <source>
        <dbReference type="Pfam" id="PF00156"/>
    </source>
</evidence>
<keyword evidence="4" id="KW-0808">Transferase</keyword>
<accession>A0A8J2V4M0</accession>
<keyword evidence="4" id="KW-0328">Glycosyltransferase</keyword>
<evidence type="ECO:0000256" key="2">
    <source>
        <dbReference type="ARBA" id="ARBA00049402"/>
    </source>
</evidence>
<dbReference type="Proteomes" id="UP000613582">
    <property type="component" value="Unassembled WGS sequence"/>
</dbReference>
<sequence length="170" mass="18003">MRTLYTEDQIAGRLVTLGEKIVADLGTDFVLIPILTGGFVFGADLARAINRAGGDCFIDTLHLASYGDKHTSSGVVKLLKDLTKPIEGKTVLLADDVLDSGRSLYFAARLMEERGAAGVKIAVAVDKQTGRAEPVHADYAAFTAGPDDFLVGYGMDDAGQKRGLPFIGAL</sequence>
<dbReference type="GO" id="GO:0006178">
    <property type="term" value="P:guanine salvage"/>
    <property type="evidence" value="ECO:0007669"/>
    <property type="project" value="TreeGrafter"/>
</dbReference>
<reference evidence="4" key="1">
    <citation type="journal article" date="2014" name="Int. J. Syst. Evol. Microbiol.">
        <title>Complete genome sequence of Corynebacterium casei LMG S-19264T (=DSM 44701T), isolated from a smear-ripened cheese.</title>
        <authorList>
            <consortium name="US DOE Joint Genome Institute (JGI-PGF)"/>
            <person name="Walter F."/>
            <person name="Albersmeier A."/>
            <person name="Kalinowski J."/>
            <person name="Ruckert C."/>
        </authorList>
    </citation>
    <scope>NUCLEOTIDE SEQUENCE</scope>
    <source>
        <strain evidence="4">CGMCC 1.12921</strain>
    </source>
</reference>
<dbReference type="EMBL" id="BMGH01000001">
    <property type="protein sequence ID" value="GGD10318.1"/>
    <property type="molecule type" value="Genomic_DNA"/>
</dbReference>
<dbReference type="CDD" id="cd06223">
    <property type="entry name" value="PRTases_typeI"/>
    <property type="match status" value="1"/>
</dbReference>
<dbReference type="PANTHER" id="PTHR43340:SF1">
    <property type="entry name" value="HYPOXANTHINE PHOSPHORIBOSYLTRANSFERASE"/>
    <property type="match status" value="1"/>
</dbReference>
<dbReference type="RefSeq" id="WP_188158646.1">
    <property type="nucleotide sequence ID" value="NZ_BMGH01000001.1"/>
</dbReference>
<dbReference type="Gene3D" id="3.40.50.2020">
    <property type="match status" value="1"/>
</dbReference>
<keyword evidence="5" id="KW-1185">Reference proteome</keyword>
<dbReference type="GO" id="GO:0004422">
    <property type="term" value="F:hypoxanthine phosphoribosyltransferase activity"/>
    <property type="evidence" value="ECO:0007669"/>
    <property type="project" value="TreeGrafter"/>
</dbReference>
<organism evidence="4 5">
    <name type="scientific">Aquisalinus flavus</name>
    <dbReference type="NCBI Taxonomy" id="1526572"/>
    <lineage>
        <taxon>Bacteria</taxon>
        <taxon>Pseudomonadati</taxon>
        <taxon>Pseudomonadota</taxon>
        <taxon>Alphaproteobacteria</taxon>
        <taxon>Parvularculales</taxon>
        <taxon>Parvularculaceae</taxon>
        <taxon>Aquisalinus</taxon>
    </lineage>
</organism>
<comment type="catalytic activity">
    <reaction evidence="2">
        <text>IMP + diphosphate = hypoxanthine + 5-phospho-alpha-D-ribose 1-diphosphate</text>
        <dbReference type="Rhea" id="RHEA:17973"/>
        <dbReference type="ChEBI" id="CHEBI:17368"/>
        <dbReference type="ChEBI" id="CHEBI:33019"/>
        <dbReference type="ChEBI" id="CHEBI:58017"/>
        <dbReference type="ChEBI" id="CHEBI:58053"/>
        <dbReference type="EC" id="2.4.2.8"/>
    </reaction>
    <physiologicalReaction direction="right-to-left" evidence="2">
        <dbReference type="Rhea" id="RHEA:17975"/>
    </physiologicalReaction>
</comment>
<name>A0A8J2V4M0_9PROT</name>
<evidence type="ECO:0000256" key="1">
    <source>
        <dbReference type="ARBA" id="ARBA00048811"/>
    </source>
</evidence>